<dbReference type="EMBL" id="FNZH01000009">
    <property type="protein sequence ID" value="SEJ71829.1"/>
    <property type="molecule type" value="Genomic_DNA"/>
</dbReference>
<proteinExistence type="predicted"/>
<keyword evidence="2" id="KW-1185">Reference proteome</keyword>
<gene>
    <name evidence="1" type="ORF">SAMN05192553_109108</name>
</gene>
<dbReference type="STRING" id="1416801.SAMN05192553_109108"/>
<accession>A0A1H7B234</accession>
<name>A0A1H7B234_9BACT</name>
<reference evidence="2" key="1">
    <citation type="submission" date="2016-10" db="EMBL/GenBank/DDBJ databases">
        <authorList>
            <person name="Varghese N."/>
            <person name="Submissions S."/>
        </authorList>
    </citation>
    <scope>NUCLEOTIDE SEQUENCE [LARGE SCALE GENOMIC DNA]</scope>
    <source>
        <strain evidence="2">IBRC-M 10761</strain>
    </source>
</reference>
<protein>
    <submittedName>
        <fullName evidence="1">Uncharacterized protein</fullName>
    </submittedName>
</protein>
<sequence length="49" mass="5458">MVADDWTDSTRSKHRTAADCSGGPKAWAFGAKACQDFGNEFPKNRSFYQ</sequence>
<dbReference type="AlphaFoldDB" id="A0A1H7B234"/>
<evidence type="ECO:0000313" key="1">
    <source>
        <dbReference type="EMBL" id="SEJ71829.1"/>
    </source>
</evidence>
<organism evidence="1 2">
    <name type="scientific">Cyclobacterium xiamenense</name>
    <dbReference type="NCBI Taxonomy" id="1297121"/>
    <lineage>
        <taxon>Bacteria</taxon>
        <taxon>Pseudomonadati</taxon>
        <taxon>Bacteroidota</taxon>
        <taxon>Cytophagia</taxon>
        <taxon>Cytophagales</taxon>
        <taxon>Cyclobacteriaceae</taxon>
        <taxon>Cyclobacterium</taxon>
    </lineage>
</organism>
<evidence type="ECO:0000313" key="2">
    <source>
        <dbReference type="Proteomes" id="UP000199403"/>
    </source>
</evidence>
<dbReference type="Proteomes" id="UP000199403">
    <property type="component" value="Unassembled WGS sequence"/>
</dbReference>